<name>A0A7C0Y7X6_DESA2</name>
<dbReference type="EMBL" id="DRBS01000289">
    <property type="protein sequence ID" value="HDD44730.1"/>
    <property type="molecule type" value="Genomic_DNA"/>
</dbReference>
<protein>
    <submittedName>
        <fullName evidence="1">Uncharacterized protein</fullName>
    </submittedName>
</protein>
<gene>
    <name evidence="1" type="ORF">ENG63_07725</name>
</gene>
<sequence>MAEFKESEAIKKEQLFGIPFEFDIGTTAGEVYVKKHTLSAGYYFVWEIIQAVKFKSDGTPDSILSPTLRDVYIQIRDEYTTEDMFTSPISLYLVTGQGAYQYVLPRPYMFLPGTTITVTVTDKFGGSSGFKLQVALLGYRIARTAVTGK</sequence>
<dbReference type="AlphaFoldDB" id="A0A7C0Y7X6"/>
<comment type="caution">
    <text evidence="1">The sequence shown here is derived from an EMBL/GenBank/DDBJ whole genome shotgun (WGS) entry which is preliminary data.</text>
</comment>
<accession>A0A7C0Y7X6</accession>
<dbReference type="Proteomes" id="UP000886289">
    <property type="component" value="Unassembled WGS sequence"/>
</dbReference>
<proteinExistence type="predicted"/>
<evidence type="ECO:0000313" key="1">
    <source>
        <dbReference type="EMBL" id="HDD44730.1"/>
    </source>
</evidence>
<organism evidence="1">
    <name type="scientific">Desulfofervidus auxilii</name>
    <dbReference type="NCBI Taxonomy" id="1621989"/>
    <lineage>
        <taxon>Bacteria</taxon>
        <taxon>Pseudomonadati</taxon>
        <taxon>Thermodesulfobacteriota</taxon>
        <taxon>Candidatus Desulfofervidia</taxon>
        <taxon>Candidatus Desulfofervidales</taxon>
        <taxon>Candidatus Desulfofervidaceae</taxon>
        <taxon>Candidatus Desulfofervidus</taxon>
    </lineage>
</organism>
<reference evidence="1" key="1">
    <citation type="journal article" date="2020" name="mSystems">
        <title>Genome- and Community-Level Interaction Insights into Carbon Utilization and Element Cycling Functions of Hydrothermarchaeota in Hydrothermal Sediment.</title>
        <authorList>
            <person name="Zhou Z."/>
            <person name="Liu Y."/>
            <person name="Xu W."/>
            <person name="Pan J."/>
            <person name="Luo Z.H."/>
            <person name="Li M."/>
        </authorList>
    </citation>
    <scope>NUCLEOTIDE SEQUENCE [LARGE SCALE GENOMIC DNA]</scope>
    <source>
        <strain evidence="1">HyVt-233</strain>
    </source>
</reference>